<gene>
    <name evidence="1" type="ORF">DEO72_LG1g2756</name>
    <name evidence="2" type="ORF">DEO72_LG1g2758</name>
</gene>
<accession>A0A4D6KTJ8</accession>
<sequence length="70" mass="7471">MEVVVSGAEVVVGGVEASRAKRRGFRGAAIVAVRGAATTEACGAVTTVVRGVEGWLVARRWWFVAWRLVE</sequence>
<dbReference type="Proteomes" id="UP000501690">
    <property type="component" value="Linkage Group LG1"/>
</dbReference>
<protein>
    <submittedName>
        <fullName evidence="1">Uncharacterized protein</fullName>
    </submittedName>
</protein>
<name>A0A4D6KTJ8_VIGUN</name>
<reference evidence="1 3" key="1">
    <citation type="submission" date="2019-04" db="EMBL/GenBank/DDBJ databases">
        <title>An improved genome assembly and genetic linkage map for asparagus bean, Vigna unguiculata ssp. sesquipedialis.</title>
        <authorList>
            <person name="Xia Q."/>
            <person name="Zhang R."/>
            <person name="Dong Y."/>
        </authorList>
    </citation>
    <scope>NUCLEOTIDE SEQUENCE [LARGE SCALE GENOMIC DNA]</scope>
    <source>
        <tissue evidence="1">Leaf</tissue>
    </source>
</reference>
<dbReference type="EMBL" id="CP039345">
    <property type="protein sequence ID" value="QCD79117.1"/>
    <property type="molecule type" value="Genomic_DNA"/>
</dbReference>
<dbReference type="AlphaFoldDB" id="A0A4D6KTJ8"/>
<evidence type="ECO:0000313" key="3">
    <source>
        <dbReference type="Proteomes" id="UP000501690"/>
    </source>
</evidence>
<proteinExistence type="predicted"/>
<evidence type="ECO:0000313" key="1">
    <source>
        <dbReference type="EMBL" id="QCD79117.1"/>
    </source>
</evidence>
<organism evidence="1 3">
    <name type="scientific">Vigna unguiculata</name>
    <name type="common">Cowpea</name>
    <dbReference type="NCBI Taxonomy" id="3917"/>
    <lineage>
        <taxon>Eukaryota</taxon>
        <taxon>Viridiplantae</taxon>
        <taxon>Streptophyta</taxon>
        <taxon>Embryophyta</taxon>
        <taxon>Tracheophyta</taxon>
        <taxon>Spermatophyta</taxon>
        <taxon>Magnoliopsida</taxon>
        <taxon>eudicotyledons</taxon>
        <taxon>Gunneridae</taxon>
        <taxon>Pentapetalae</taxon>
        <taxon>rosids</taxon>
        <taxon>fabids</taxon>
        <taxon>Fabales</taxon>
        <taxon>Fabaceae</taxon>
        <taxon>Papilionoideae</taxon>
        <taxon>50 kb inversion clade</taxon>
        <taxon>NPAAA clade</taxon>
        <taxon>indigoferoid/millettioid clade</taxon>
        <taxon>Phaseoleae</taxon>
        <taxon>Vigna</taxon>
    </lineage>
</organism>
<dbReference type="EMBL" id="CP039345">
    <property type="protein sequence ID" value="QCD79119.1"/>
    <property type="molecule type" value="Genomic_DNA"/>
</dbReference>
<keyword evidence="3" id="KW-1185">Reference proteome</keyword>
<evidence type="ECO:0000313" key="2">
    <source>
        <dbReference type="EMBL" id="QCD79119.1"/>
    </source>
</evidence>